<comment type="similarity">
    <text evidence="10 11">Belongs to the TonB-dependent receptor family.</text>
</comment>
<dbReference type="Proteomes" id="UP000231990">
    <property type="component" value="Unassembled WGS sequence"/>
</dbReference>
<evidence type="ECO:0000256" key="12">
    <source>
        <dbReference type="SAM" id="MobiDB-lite"/>
    </source>
</evidence>
<evidence type="ECO:0000313" key="18">
    <source>
        <dbReference type="Proteomes" id="UP000231962"/>
    </source>
</evidence>
<dbReference type="PROSITE" id="PS52016">
    <property type="entry name" value="TONB_DEPENDENT_REC_3"/>
    <property type="match status" value="1"/>
</dbReference>
<dbReference type="GO" id="GO:0044718">
    <property type="term" value="P:siderophore transmembrane transport"/>
    <property type="evidence" value="ECO:0007669"/>
    <property type="project" value="TreeGrafter"/>
</dbReference>
<comment type="caution">
    <text evidence="17">The sequence shown here is derived from an EMBL/GenBank/DDBJ whole genome shotgun (WGS) entry which is preliminary data.</text>
</comment>
<dbReference type="CDD" id="cd01347">
    <property type="entry name" value="ligand_gated_channel"/>
    <property type="match status" value="1"/>
</dbReference>
<dbReference type="EMBL" id="NPDY01000010">
    <property type="protein sequence ID" value="PJZ69330.1"/>
    <property type="molecule type" value="Genomic_DNA"/>
</dbReference>
<evidence type="ECO:0000256" key="3">
    <source>
        <dbReference type="ARBA" id="ARBA00022452"/>
    </source>
</evidence>
<dbReference type="Pfam" id="PF00593">
    <property type="entry name" value="TonB_dep_Rec_b-barrel"/>
    <property type="match status" value="1"/>
</dbReference>
<evidence type="ECO:0000259" key="15">
    <source>
        <dbReference type="Pfam" id="PF07715"/>
    </source>
</evidence>
<reference evidence="18 19" key="1">
    <citation type="submission" date="2017-07" db="EMBL/GenBank/DDBJ databases">
        <title>Leptospira spp. isolated from tropical soils.</title>
        <authorList>
            <person name="Thibeaux R."/>
            <person name="Iraola G."/>
            <person name="Ferres I."/>
            <person name="Bierque E."/>
            <person name="Girault D."/>
            <person name="Soupe-Gilbert M.-E."/>
            <person name="Picardeau M."/>
            <person name="Goarant C."/>
        </authorList>
    </citation>
    <scope>NUCLEOTIDE SEQUENCE [LARGE SCALE GENOMIC DNA]</scope>
    <source>
        <strain evidence="17 19">FH1-B-B1</strain>
        <strain evidence="16 18">FH1-B-C1</strain>
    </source>
</reference>
<name>A0A2M9ZK70_9LEPT</name>
<keyword evidence="2 10" id="KW-0813">Transport</keyword>
<dbReference type="SUPFAM" id="SSF56935">
    <property type="entry name" value="Porins"/>
    <property type="match status" value="1"/>
</dbReference>
<evidence type="ECO:0000256" key="11">
    <source>
        <dbReference type="RuleBase" id="RU003357"/>
    </source>
</evidence>
<keyword evidence="7 10" id="KW-0472">Membrane</keyword>
<feature type="region of interest" description="Disordered" evidence="12">
    <location>
        <begin position="39"/>
        <end position="61"/>
    </location>
</feature>
<dbReference type="InterPro" id="IPR000531">
    <property type="entry name" value="Beta-barrel_TonB"/>
</dbReference>
<dbReference type="EMBL" id="NPDZ01000009">
    <property type="protein sequence ID" value="PJZ72465.1"/>
    <property type="molecule type" value="Genomic_DNA"/>
</dbReference>
<comment type="subcellular location">
    <subcellularLocation>
        <location evidence="1 10">Cell outer membrane</location>
        <topology evidence="1 10">Multi-pass membrane protein</topology>
    </subcellularLocation>
</comment>
<evidence type="ECO:0000256" key="1">
    <source>
        <dbReference type="ARBA" id="ARBA00004571"/>
    </source>
</evidence>
<evidence type="ECO:0000256" key="4">
    <source>
        <dbReference type="ARBA" id="ARBA00022692"/>
    </source>
</evidence>
<evidence type="ECO:0000313" key="17">
    <source>
        <dbReference type="EMBL" id="PJZ72465.1"/>
    </source>
</evidence>
<accession>A0A2M9ZK70</accession>
<evidence type="ECO:0000256" key="10">
    <source>
        <dbReference type="PROSITE-ProRule" id="PRU01360"/>
    </source>
</evidence>
<keyword evidence="6 11" id="KW-0798">TonB box</keyword>
<dbReference type="InterPro" id="IPR037066">
    <property type="entry name" value="Plug_dom_sf"/>
</dbReference>
<keyword evidence="4 10" id="KW-0812">Transmembrane</keyword>
<dbReference type="InterPro" id="IPR012910">
    <property type="entry name" value="Plug_dom"/>
</dbReference>
<evidence type="ECO:0000256" key="5">
    <source>
        <dbReference type="ARBA" id="ARBA00022729"/>
    </source>
</evidence>
<keyword evidence="5 13" id="KW-0732">Signal</keyword>
<dbReference type="GO" id="GO:0009279">
    <property type="term" value="C:cell outer membrane"/>
    <property type="evidence" value="ECO:0007669"/>
    <property type="project" value="UniProtKB-SubCell"/>
</dbReference>
<keyword evidence="3 10" id="KW-1134">Transmembrane beta strand</keyword>
<dbReference type="OrthoDB" id="101167at2"/>
<dbReference type="InterPro" id="IPR036942">
    <property type="entry name" value="Beta-barrel_TonB_sf"/>
</dbReference>
<dbReference type="Pfam" id="PF07715">
    <property type="entry name" value="Plug"/>
    <property type="match status" value="1"/>
</dbReference>
<dbReference type="AlphaFoldDB" id="A0A2M9ZK70"/>
<dbReference type="Proteomes" id="UP000231962">
    <property type="component" value="Unassembled WGS sequence"/>
</dbReference>
<feature type="domain" description="TonB-dependent receptor-like beta-barrel" evidence="14">
    <location>
        <begin position="307"/>
        <end position="773"/>
    </location>
</feature>
<evidence type="ECO:0000313" key="16">
    <source>
        <dbReference type="EMBL" id="PJZ69330.1"/>
    </source>
</evidence>
<dbReference type="InterPro" id="IPR039426">
    <property type="entry name" value="TonB-dep_rcpt-like"/>
</dbReference>
<evidence type="ECO:0000313" key="19">
    <source>
        <dbReference type="Proteomes" id="UP000231990"/>
    </source>
</evidence>
<dbReference type="PANTHER" id="PTHR30069">
    <property type="entry name" value="TONB-DEPENDENT OUTER MEMBRANE RECEPTOR"/>
    <property type="match status" value="1"/>
</dbReference>
<evidence type="ECO:0000256" key="7">
    <source>
        <dbReference type="ARBA" id="ARBA00023136"/>
    </source>
</evidence>
<sequence length="823" mass="92778">MEKIVICNRFLLRKHAVFFALLLPFPFHTFLTADETIPPKHGSSGADPRNPNGKNENGWKNEITVTGTRRRGLLKDSTIATEVITRKDIDAMGARDVSDTLGNVPGLEVRPAQAGERGETIRLQGLGSQSVLILVDGQRTTGRFGGAIDLTRFKAEDIERIEIVKGASSALYGSDAIAGVINIITKEAKDPFRAEFRSLVGGGEKNYFGPYLEYRNYGSVGIRKERISTQFTSGWHRGEGYDLTPDATQGPRNGREASLSSSYSPFPTDMPKSVQYFIATRKIPYSPPLESTSGSAFNDLNVSNKTIFKYSENLTLTGQFYYRYLDQGAVDASPPKAVFDRRNRTHDFMGALNSDWEFAKNWNLNLNLNYSRFQDLFTYDQRKSDDLDKKERTDNAVTEFRSRIDRKISENHVLSIGAETLIDQLSSARIAPDCKRNFPNICPEDIRPSSGKPDTKNGNAFRERNAFYVQDEWRISNAPRVQIIPGIRYDHDSIYGGELLPKMAVRYDLTDRIKIRTAAGLGYRAPSFQDLYFNFLNPGVGYRVAGNPDLKPELSRSYNLGLEYEAGKHAWFSLNLFHNNVDNLIGFRTSTNRDPSGLLVYKSSNFQRAITQGIETSINMRLSEIVSAGFGYTFTDSKDLLTKLPLEGRGFHRWNLNLRIDHKKSGAGLSLFAIIFGKQPFYCTKNPLWCDPEFSGDLAILQSVFAANAQKTIQSLFGSIPDSIENACAERNLYFCTTQPTYGFRMVNPHTNLNIRIYKRILGHFQLFAGVDNVLDTFDLRYNPQRPRFYYFGIDGQFSLQDEVSSPTAHSSKENQFIKGQQT</sequence>
<feature type="chain" id="PRO_5014987387" evidence="13">
    <location>
        <begin position="30"/>
        <end position="823"/>
    </location>
</feature>
<feature type="signal peptide" evidence="13">
    <location>
        <begin position="1"/>
        <end position="29"/>
    </location>
</feature>
<keyword evidence="8 17" id="KW-0675">Receptor</keyword>
<keyword evidence="18" id="KW-1185">Reference proteome</keyword>
<dbReference type="RefSeq" id="WP_100714144.1">
    <property type="nucleotide sequence ID" value="NZ_NPDY01000010.1"/>
</dbReference>
<evidence type="ECO:0000256" key="6">
    <source>
        <dbReference type="ARBA" id="ARBA00023077"/>
    </source>
</evidence>
<evidence type="ECO:0000256" key="2">
    <source>
        <dbReference type="ARBA" id="ARBA00022448"/>
    </source>
</evidence>
<protein>
    <submittedName>
        <fullName evidence="17">TonB-dependent receptor</fullName>
    </submittedName>
</protein>
<organism evidence="17 19">
    <name type="scientific">Leptospira perolatii</name>
    <dbReference type="NCBI Taxonomy" id="2023191"/>
    <lineage>
        <taxon>Bacteria</taxon>
        <taxon>Pseudomonadati</taxon>
        <taxon>Spirochaetota</taxon>
        <taxon>Spirochaetia</taxon>
        <taxon>Leptospirales</taxon>
        <taxon>Leptospiraceae</taxon>
        <taxon>Leptospira</taxon>
    </lineage>
</organism>
<feature type="domain" description="TonB-dependent receptor plug" evidence="15">
    <location>
        <begin position="75"/>
        <end position="180"/>
    </location>
</feature>
<gene>
    <name evidence="16" type="ORF">CH360_11255</name>
    <name evidence="17" type="ORF">CH373_13690</name>
</gene>
<evidence type="ECO:0000256" key="9">
    <source>
        <dbReference type="ARBA" id="ARBA00023237"/>
    </source>
</evidence>
<evidence type="ECO:0000259" key="14">
    <source>
        <dbReference type="Pfam" id="PF00593"/>
    </source>
</evidence>
<dbReference type="GO" id="GO:0015344">
    <property type="term" value="F:siderophore uptake transmembrane transporter activity"/>
    <property type="evidence" value="ECO:0007669"/>
    <property type="project" value="TreeGrafter"/>
</dbReference>
<dbReference type="PANTHER" id="PTHR30069:SF29">
    <property type="entry name" value="HEMOGLOBIN AND HEMOGLOBIN-HAPTOGLOBIN-BINDING PROTEIN 1-RELATED"/>
    <property type="match status" value="1"/>
</dbReference>
<keyword evidence="9 10" id="KW-0998">Cell outer membrane</keyword>
<dbReference type="Gene3D" id="2.170.130.10">
    <property type="entry name" value="TonB-dependent receptor, plug domain"/>
    <property type="match status" value="1"/>
</dbReference>
<evidence type="ECO:0000256" key="8">
    <source>
        <dbReference type="ARBA" id="ARBA00023170"/>
    </source>
</evidence>
<dbReference type="Gene3D" id="2.40.170.20">
    <property type="entry name" value="TonB-dependent receptor, beta-barrel domain"/>
    <property type="match status" value="1"/>
</dbReference>
<evidence type="ECO:0000256" key="13">
    <source>
        <dbReference type="SAM" id="SignalP"/>
    </source>
</evidence>
<feature type="region of interest" description="Disordered" evidence="12">
    <location>
        <begin position="239"/>
        <end position="265"/>
    </location>
</feature>
<proteinExistence type="inferred from homology"/>